<accession>A0A0E0RF45</accession>
<reference evidence="3" key="1">
    <citation type="submission" date="2013-06" db="EMBL/GenBank/DDBJ databases">
        <authorList>
            <person name="Zhao Q."/>
        </authorList>
    </citation>
    <scope>NUCLEOTIDE SEQUENCE</scope>
    <source>
        <strain evidence="3">cv. W1943</strain>
    </source>
</reference>
<organism evidence="2 3">
    <name type="scientific">Oryza rufipogon</name>
    <name type="common">Brownbeard rice</name>
    <name type="synonym">Asian wild rice</name>
    <dbReference type="NCBI Taxonomy" id="4529"/>
    <lineage>
        <taxon>Eukaryota</taxon>
        <taxon>Viridiplantae</taxon>
        <taxon>Streptophyta</taxon>
        <taxon>Embryophyta</taxon>
        <taxon>Tracheophyta</taxon>
        <taxon>Spermatophyta</taxon>
        <taxon>Magnoliopsida</taxon>
        <taxon>Liliopsida</taxon>
        <taxon>Poales</taxon>
        <taxon>Poaceae</taxon>
        <taxon>BOP clade</taxon>
        <taxon>Oryzoideae</taxon>
        <taxon>Oryzeae</taxon>
        <taxon>Oryzinae</taxon>
        <taxon>Oryza</taxon>
    </lineage>
</organism>
<proteinExistence type="predicted"/>
<dbReference type="Gramene" id="ORUFI12G06960.1">
    <property type="protein sequence ID" value="ORUFI12G06960.1"/>
    <property type="gene ID" value="ORUFI12G06960"/>
</dbReference>
<protein>
    <submittedName>
        <fullName evidence="2">Uncharacterized protein</fullName>
    </submittedName>
</protein>
<keyword evidence="1" id="KW-0812">Transmembrane</keyword>
<evidence type="ECO:0000313" key="3">
    <source>
        <dbReference type="Proteomes" id="UP000008022"/>
    </source>
</evidence>
<sequence>MKGPKRSCWHCAGMFVCQLKLAIPDRVKPDEEAKRSSKRCASKFMRLCELELLIPYIMCFIIIVI</sequence>
<keyword evidence="3" id="KW-1185">Reference proteome</keyword>
<evidence type="ECO:0000313" key="2">
    <source>
        <dbReference type="EnsemblPlants" id="ORUFI12G06960.1"/>
    </source>
</evidence>
<evidence type="ECO:0000256" key="1">
    <source>
        <dbReference type="SAM" id="Phobius"/>
    </source>
</evidence>
<feature type="transmembrane region" description="Helical" evidence="1">
    <location>
        <begin position="44"/>
        <end position="64"/>
    </location>
</feature>
<keyword evidence="1" id="KW-0472">Membrane</keyword>
<dbReference type="HOGENOM" id="CLU_2853743_0_0_1"/>
<dbReference type="Proteomes" id="UP000008022">
    <property type="component" value="Unassembled WGS sequence"/>
</dbReference>
<dbReference type="AlphaFoldDB" id="A0A0E0RF45"/>
<keyword evidence="1" id="KW-1133">Transmembrane helix</keyword>
<name>A0A0E0RF45_ORYRU</name>
<reference evidence="2" key="2">
    <citation type="submission" date="2015-06" db="UniProtKB">
        <authorList>
            <consortium name="EnsemblPlants"/>
        </authorList>
    </citation>
    <scope>IDENTIFICATION</scope>
</reference>
<dbReference type="EnsemblPlants" id="ORUFI12G06960.1">
    <property type="protein sequence ID" value="ORUFI12G06960.1"/>
    <property type="gene ID" value="ORUFI12G06960"/>
</dbReference>